<proteinExistence type="inferred from homology"/>
<feature type="domain" description="Peptidase M50" evidence="13">
    <location>
        <begin position="111"/>
        <end position="163"/>
    </location>
</feature>
<evidence type="ECO:0000256" key="11">
    <source>
        <dbReference type="ARBA" id="ARBA00023136"/>
    </source>
</evidence>
<comment type="caution">
    <text evidence="14">The sequence shown here is derived from an EMBL/GenBank/DDBJ whole genome shotgun (WGS) entry which is preliminary data.</text>
</comment>
<dbReference type="PANTHER" id="PTHR39188">
    <property type="entry name" value="MEMBRANE-ASSOCIATED ZINC METALLOPROTEASE M50B"/>
    <property type="match status" value="1"/>
</dbReference>
<evidence type="ECO:0000256" key="9">
    <source>
        <dbReference type="ARBA" id="ARBA00022989"/>
    </source>
</evidence>
<keyword evidence="10" id="KW-0482">Metalloprotease</keyword>
<reference evidence="14" key="1">
    <citation type="submission" date="2020-10" db="EMBL/GenBank/DDBJ databases">
        <authorList>
            <person name="Gilroy R."/>
        </authorList>
    </citation>
    <scope>NUCLEOTIDE SEQUENCE</scope>
    <source>
        <strain evidence="14">ChiSjej1B19-3389</strain>
    </source>
</reference>
<comment type="subcellular location">
    <subcellularLocation>
        <location evidence="2">Membrane</location>
        <topology evidence="2">Multi-pass membrane protein</topology>
    </subcellularLocation>
</comment>
<dbReference type="EMBL" id="DVFW01000004">
    <property type="protein sequence ID" value="HIQ79778.1"/>
    <property type="molecule type" value="Genomic_DNA"/>
</dbReference>
<reference evidence="14" key="2">
    <citation type="journal article" date="2021" name="PeerJ">
        <title>Extensive microbial diversity within the chicken gut microbiome revealed by metagenomics and culture.</title>
        <authorList>
            <person name="Gilroy R."/>
            <person name="Ravi A."/>
            <person name="Getino M."/>
            <person name="Pursley I."/>
            <person name="Horton D.L."/>
            <person name="Alikhan N.F."/>
            <person name="Baker D."/>
            <person name="Gharbi K."/>
            <person name="Hall N."/>
            <person name="Watson M."/>
            <person name="Adriaenssens E.M."/>
            <person name="Foster-Nyarko E."/>
            <person name="Jarju S."/>
            <person name="Secka A."/>
            <person name="Antonio M."/>
            <person name="Oren A."/>
            <person name="Chaudhuri R.R."/>
            <person name="La Ragione R."/>
            <person name="Hildebrand F."/>
            <person name="Pallen M.J."/>
        </authorList>
    </citation>
    <scope>NUCLEOTIDE SEQUENCE</scope>
    <source>
        <strain evidence="14">ChiSjej1B19-3389</strain>
    </source>
</reference>
<dbReference type="GO" id="GO:0046872">
    <property type="term" value="F:metal ion binding"/>
    <property type="evidence" value="ECO:0007669"/>
    <property type="project" value="UniProtKB-KW"/>
</dbReference>
<dbReference type="GO" id="GO:0008237">
    <property type="term" value="F:metallopeptidase activity"/>
    <property type="evidence" value="ECO:0007669"/>
    <property type="project" value="UniProtKB-KW"/>
</dbReference>
<name>A0A9D1CTT4_9FIRM</name>
<feature type="transmembrane region" description="Helical" evidence="12">
    <location>
        <begin position="119"/>
        <end position="143"/>
    </location>
</feature>
<evidence type="ECO:0000256" key="1">
    <source>
        <dbReference type="ARBA" id="ARBA00001947"/>
    </source>
</evidence>
<evidence type="ECO:0000313" key="15">
    <source>
        <dbReference type="Proteomes" id="UP000886787"/>
    </source>
</evidence>
<sequence length="204" mass="22696">MQFRIFGCEISLSFPLVVALTVLFILDRSGSAVICCLSAFCHELGHLGMMTLFQTKVDKIRLGLFDINISDNGKYQRSLWAEICVLLAGAAANLLASGIGCAFFIFYKDVFLSSFITSNLFLAIFNLLPVEALDGGNIIYLLLLRRVRHAYAVKILEILSFAVLLPLACAGFYVLLRSKYNFTLLLTSCYLMAIILLKKTKLTK</sequence>
<dbReference type="InterPro" id="IPR008915">
    <property type="entry name" value="Peptidase_M50"/>
</dbReference>
<keyword evidence="11 12" id="KW-0472">Membrane</keyword>
<dbReference type="AlphaFoldDB" id="A0A9D1CTT4"/>
<protein>
    <submittedName>
        <fullName evidence="14">Site-2 protease family protein</fullName>
    </submittedName>
</protein>
<evidence type="ECO:0000256" key="7">
    <source>
        <dbReference type="ARBA" id="ARBA00022801"/>
    </source>
</evidence>
<organism evidence="14 15">
    <name type="scientific">Candidatus Scatavimonas merdigallinarum</name>
    <dbReference type="NCBI Taxonomy" id="2840914"/>
    <lineage>
        <taxon>Bacteria</taxon>
        <taxon>Bacillati</taxon>
        <taxon>Bacillota</taxon>
        <taxon>Clostridia</taxon>
        <taxon>Eubacteriales</taxon>
        <taxon>Oscillospiraceae</taxon>
        <taxon>Oscillospiraceae incertae sedis</taxon>
        <taxon>Candidatus Scatavimonas</taxon>
    </lineage>
</organism>
<keyword evidence="4 14" id="KW-0645">Protease</keyword>
<evidence type="ECO:0000256" key="3">
    <source>
        <dbReference type="ARBA" id="ARBA00007931"/>
    </source>
</evidence>
<feature type="transmembrane region" description="Helical" evidence="12">
    <location>
        <begin position="83"/>
        <end position="107"/>
    </location>
</feature>
<dbReference type="GO" id="GO:0016020">
    <property type="term" value="C:membrane"/>
    <property type="evidence" value="ECO:0007669"/>
    <property type="project" value="UniProtKB-SubCell"/>
</dbReference>
<dbReference type="PANTHER" id="PTHR39188:SF3">
    <property type="entry name" value="STAGE IV SPORULATION PROTEIN FB"/>
    <property type="match status" value="1"/>
</dbReference>
<dbReference type="Proteomes" id="UP000886787">
    <property type="component" value="Unassembled WGS sequence"/>
</dbReference>
<evidence type="ECO:0000256" key="2">
    <source>
        <dbReference type="ARBA" id="ARBA00004141"/>
    </source>
</evidence>
<evidence type="ECO:0000313" key="14">
    <source>
        <dbReference type="EMBL" id="HIQ79778.1"/>
    </source>
</evidence>
<keyword evidence="8" id="KW-0862">Zinc</keyword>
<evidence type="ECO:0000256" key="6">
    <source>
        <dbReference type="ARBA" id="ARBA00022723"/>
    </source>
</evidence>
<evidence type="ECO:0000256" key="4">
    <source>
        <dbReference type="ARBA" id="ARBA00022670"/>
    </source>
</evidence>
<gene>
    <name evidence="14" type="ORF">IAD32_00645</name>
</gene>
<feature type="transmembrane region" description="Helical" evidence="12">
    <location>
        <begin position="180"/>
        <end position="197"/>
    </location>
</feature>
<evidence type="ECO:0000256" key="8">
    <source>
        <dbReference type="ARBA" id="ARBA00022833"/>
    </source>
</evidence>
<feature type="transmembrane region" description="Helical" evidence="12">
    <location>
        <begin position="5"/>
        <end position="25"/>
    </location>
</feature>
<evidence type="ECO:0000259" key="13">
    <source>
        <dbReference type="Pfam" id="PF02163"/>
    </source>
</evidence>
<comment type="similarity">
    <text evidence="3">Belongs to the peptidase M50B family.</text>
</comment>
<evidence type="ECO:0000256" key="12">
    <source>
        <dbReference type="SAM" id="Phobius"/>
    </source>
</evidence>
<feature type="transmembrane region" description="Helical" evidence="12">
    <location>
        <begin position="155"/>
        <end position="174"/>
    </location>
</feature>
<comment type="cofactor">
    <cofactor evidence="1">
        <name>Zn(2+)</name>
        <dbReference type="ChEBI" id="CHEBI:29105"/>
    </cofactor>
</comment>
<keyword evidence="7" id="KW-0378">Hydrolase</keyword>
<dbReference type="GO" id="GO:0006508">
    <property type="term" value="P:proteolysis"/>
    <property type="evidence" value="ECO:0007669"/>
    <property type="project" value="UniProtKB-KW"/>
</dbReference>
<keyword evidence="9 12" id="KW-1133">Transmembrane helix</keyword>
<evidence type="ECO:0000256" key="5">
    <source>
        <dbReference type="ARBA" id="ARBA00022692"/>
    </source>
</evidence>
<accession>A0A9D1CTT4</accession>
<keyword evidence="6" id="KW-0479">Metal-binding</keyword>
<keyword evidence="5 12" id="KW-0812">Transmembrane</keyword>
<evidence type="ECO:0000256" key="10">
    <source>
        <dbReference type="ARBA" id="ARBA00023049"/>
    </source>
</evidence>
<dbReference type="Pfam" id="PF02163">
    <property type="entry name" value="Peptidase_M50"/>
    <property type="match status" value="1"/>
</dbReference>